<reference evidence="8 9" key="1">
    <citation type="submission" date="2019-02" db="EMBL/GenBank/DDBJ databases">
        <title>The draft genome of Enterobacter spp. strains.</title>
        <authorList>
            <person name="Wang C."/>
            <person name="Feng Y."/>
            <person name="Zong Z."/>
        </authorList>
    </citation>
    <scope>NUCLEOTIDE SEQUENCE [LARGE SCALE GENOMIC DNA]</scope>
    <source>
        <strain evidence="8 9">WCHEQ120003</strain>
    </source>
</reference>
<evidence type="ECO:0000313" key="8">
    <source>
        <dbReference type="EMBL" id="TCB83318.1"/>
    </source>
</evidence>
<dbReference type="GO" id="GO:0044781">
    <property type="term" value="P:bacterial-type flagellum organization"/>
    <property type="evidence" value="ECO:0007669"/>
    <property type="project" value="UniProtKB-UniRule"/>
</dbReference>
<keyword evidence="3 7" id="KW-1133">Transmembrane helix</keyword>
<keyword evidence="5 7" id="KW-0975">Bacterial flagellum</keyword>
<dbReference type="Proteomes" id="UP000291623">
    <property type="component" value="Unassembled WGS sequence"/>
</dbReference>
<sequence length="117" mass="12485">MLSGGAIALSVIGTLMLIIMLMVLLAWIARRSGLARCSRESQGAVSLVASKPLGSRERLVVVDVGEQRLVLGVTATHISCLTVQDRPEVPEQAAPSAAFPAMLDNFLHKYRSGGEQK</sequence>
<accession>A0AAE8UAD4</accession>
<keyword evidence="8" id="KW-0969">Cilium</keyword>
<dbReference type="InterPro" id="IPR022781">
    <property type="entry name" value="Flagellar_biosynth_FliO"/>
</dbReference>
<dbReference type="NCBIfam" id="TIGR03500">
    <property type="entry name" value="FliO_TIGR"/>
    <property type="match status" value="1"/>
</dbReference>
<evidence type="ECO:0000256" key="4">
    <source>
        <dbReference type="ARBA" id="ARBA00023136"/>
    </source>
</evidence>
<comment type="caution">
    <text evidence="8">The sequence shown here is derived from an EMBL/GenBank/DDBJ whole genome shotgun (WGS) entry which is preliminary data.</text>
</comment>
<comment type="subcellular location">
    <subcellularLocation>
        <location evidence="7">Cell membrane</location>
    </subcellularLocation>
    <subcellularLocation>
        <location evidence="7">Bacterial flagellum basal body</location>
    </subcellularLocation>
</comment>
<dbReference type="InterPro" id="IPR052205">
    <property type="entry name" value="FliO/MopB"/>
</dbReference>
<dbReference type="PANTHER" id="PTHR38766">
    <property type="entry name" value="FLAGELLAR PROTEIN FLIO"/>
    <property type="match status" value="1"/>
</dbReference>
<protein>
    <recommendedName>
        <fullName evidence="7">Flagellar protein</fullName>
    </recommendedName>
</protein>
<evidence type="ECO:0000256" key="6">
    <source>
        <dbReference type="ARBA" id="ARBA00037937"/>
    </source>
</evidence>
<keyword evidence="1 7" id="KW-1003">Cell membrane</keyword>
<keyword evidence="2 7" id="KW-0812">Transmembrane</keyword>
<evidence type="ECO:0000256" key="7">
    <source>
        <dbReference type="RuleBase" id="RU362064"/>
    </source>
</evidence>
<comment type="similarity">
    <text evidence="6 7">Belongs to the FliO/MopB family.</text>
</comment>
<dbReference type="Pfam" id="PF04347">
    <property type="entry name" value="FliO"/>
    <property type="match status" value="1"/>
</dbReference>
<dbReference type="EMBL" id="SJON01000017">
    <property type="protein sequence ID" value="TCB83318.1"/>
    <property type="molecule type" value="Genomic_DNA"/>
</dbReference>
<evidence type="ECO:0000256" key="3">
    <source>
        <dbReference type="ARBA" id="ARBA00022989"/>
    </source>
</evidence>
<dbReference type="PANTHER" id="PTHR38766:SF1">
    <property type="entry name" value="FLAGELLAR PROTEIN FLIO"/>
    <property type="match status" value="1"/>
</dbReference>
<evidence type="ECO:0000256" key="1">
    <source>
        <dbReference type="ARBA" id="ARBA00022475"/>
    </source>
</evidence>
<dbReference type="AlphaFoldDB" id="A0AAE8UAD4"/>
<keyword evidence="8" id="KW-0966">Cell projection</keyword>
<proteinExistence type="inferred from homology"/>
<evidence type="ECO:0000256" key="5">
    <source>
        <dbReference type="ARBA" id="ARBA00023143"/>
    </source>
</evidence>
<keyword evidence="4 7" id="KW-0472">Membrane</keyword>
<organism evidence="8 9">
    <name type="scientific">Enterobacter quasihormaechei</name>
    <dbReference type="NCBI Taxonomy" id="2529382"/>
    <lineage>
        <taxon>Bacteria</taxon>
        <taxon>Pseudomonadati</taxon>
        <taxon>Pseudomonadota</taxon>
        <taxon>Gammaproteobacteria</taxon>
        <taxon>Enterobacterales</taxon>
        <taxon>Enterobacteriaceae</taxon>
        <taxon>Enterobacter</taxon>
    </lineage>
</organism>
<keyword evidence="8" id="KW-0282">Flagellum</keyword>
<dbReference type="GO" id="GO:0005886">
    <property type="term" value="C:plasma membrane"/>
    <property type="evidence" value="ECO:0007669"/>
    <property type="project" value="UniProtKB-SubCell"/>
</dbReference>
<feature type="transmembrane region" description="Helical" evidence="7">
    <location>
        <begin position="6"/>
        <end position="29"/>
    </location>
</feature>
<evidence type="ECO:0000256" key="2">
    <source>
        <dbReference type="ARBA" id="ARBA00022692"/>
    </source>
</evidence>
<evidence type="ECO:0000313" key="9">
    <source>
        <dbReference type="Proteomes" id="UP000291623"/>
    </source>
</evidence>
<name>A0AAE8UAD4_9ENTR</name>
<dbReference type="GO" id="GO:0009425">
    <property type="term" value="C:bacterial-type flagellum basal body"/>
    <property type="evidence" value="ECO:0007669"/>
    <property type="project" value="UniProtKB-SubCell"/>
</dbReference>
<gene>
    <name evidence="8" type="primary">fliO</name>
    <name evidence="8" type="ORF">E0L16_18110</name>
</gene>